<accession>A0A388L1Q0</accession>
<feature type="transmembrane region" description="Helical" evidence="1">
    <location>
        <begin position="25"/>
        <end position="44"/>
    </location>
</feature>
<feature type="transmembrane region" description="Helical" evidence="1">
    <location>
        <begin position="115"/>
        <end position="135"/>
    </location>
</feature>
<evidence type="ECO:0000256" key="1">
    <source>
        <dbReference type="SAM" id="Phobius"/>
    </source>
</evidence>
<keyword evidence="3" id="KW-1185">Reference proteome</keyword>
<dbReference type="Proteomes" id="UP000265515">
    <property type="component" value="Unassembled WGS sequence"/>
</dbReference>
<feature type="transmembrane region" description="Helical" evidence="1">
    <location>
        <begin position="147"/>
        <end position="170"/>
    </location>
</feature>
<protein>
    <submittedName>
        <fullName evidence="2">Uncharacterized protein</fullName>
    </submittedName>
</protein>
<name>A0A388L1Q0_CHABU</name>
<gene>
    <name evidence="2" type="ORF">CBR_g21983</name>
</gene>
<dbReference type="STRING" id="69332.A0A388L1Q0"/>
<dbReference type="OMA" id="ADWMGIF"/>
<dbReference type="AlphaFoldDB" id="A0A388L1Q0"/>
<keyword evidence="1" id="KW-0812">Transmembrane</keyword>
<dbReference type="OrthoDB" id="76293at2759"/>
<reference evidence="2 3" key="1">
    <citation type="journal article" date="2018" name="Cell">
        <title>The Chara Genome: Secondary Complexity and Implications for Plant Terrestrialization.</title>
        <authorList>
            <person name="Nishiyama T."/>
            <person name="Sakayama H."/>
            <person name="Vries J.D."/>
            <person name="Buschmann H."/>
            <person name="Saint-Marcoux D."/>
            <person name="Ullrich K.K."/>
            <person name="Haas F.B."/>
            <person name="Vanderstraeten L."/>
            <person name="Becker D."/>
            <person name="Lang D."/>
            <person name="Vosolsobe S."/>
            <person name="Rombauts S."/>
            <person name="Wilhelmsson P.K.I."/>
            <person name="Janitza P."/>
            <person name="Kern R."/>
            <person name="Heyl A."/>
            <person name="Rumpler F."/>
            <person name="Villalobos L.I.A.C."/>
            <person name="Clay J.M."/>
            <person name="Skokan R."/>
            <person name="Toyoda A."/>
            <person name="Suzuki Y."/>
            <person name="Kagoshima H."/>
            <person name="Schijlen E."/>
            <person name="Tajeshwar N."/>
            <person name="Catarino B."/>
            <person name="Hetherington A.J."/>
            <person name="Saltykova A."/>
            <person name="Bonnot C."/>
            <person name="Breuninger H."/>
            <person name="Symeonidi A."/>
            <person name="Radhakrishnan G.V."/>
            <person name="Van Nieuwerburgh F."/>
            <person name="Deforce D."/>
            <person name="Chang C."/>
            <person name="Karol K.G."/>
            <person name="Hedrich R."/>
            <person name="Ulvskov P."/>
            <person name="Glockner G."/>
            <person name="Delwiche C.F."/>
            <person name="Petrasek J."/>
            <person name="Van de Peer Y."/>
            <person name="Friml J."/>
            <person name="Beilby M."/>
            <person name="Dolan L."/>
            <person name="Kohara Y."/>
            <person name="Sugano S."/>
            <person name="Fujiyama A."/>
            <person name="Delaux P.-M."/>
            <person name="Quint M."/>
            <person name="TheiBen G."/>
            <person name="Hagemann M."/>
            <person name="Harholt J."/>
            <person name="Dunand C."/>
            <person name="Zachgo S."/>
            <person name="Langdale J."/>
            <person name="Maumus F."/>
            <person name="Straeten D.V.D."/>
            <person name="Gould S.B."/>
            <person name="Rensing S.A."/>
        </authorList>
    </citation>
    <scope>NUCLEOTIDE SEQUENCE [LARGE SCALE GENOMIC DNA]</scope>
    <source>
        <strain evidence="2 3">S276</strain>
    </source>
</reference>
<keyword evidence="1" id="KW-1133">Transmembrane helix</keyword>
<proteinExistence type="predicted"/>
<feature type="transmembrane region" description="Helical" evidence="1">
    <location>
        <begin position="81"/>
        <end position="103"/>
    </location>
</feature>
<comment type="caution">
    <text evidence="2">The sequence shown here is derived from an EMBL/GenBank/DDBJ whole genome shotgun (WGS) entry which is preliminary data.</text>
</comment>
<evidence type="ECO:0000313" key="3">
    <source>
        <dbReference type="Proteomes" id="UP000265515"/>
    </source>
</evidence>
<dbReference type="EMBL" id="BFEA01000240">
    <property type="protein sequence ID" value="GBG76235.1"/>
    <property type="molecule type" value="Genomic_DNA"/>
</dbReference>
<keyword evidence="1" id="KW-0472">Membrane</keyword>
<dbReference type="Gramene" id="GBG76235">
    <property type="protein sequence ID" value="GBG76235"/>
    <property type="gene ID" value="CBR_g21983"/>
</dbReference>
<feature type="transmembrane region" description="Helical" evidence="1">
    <location>
        <begin position="51"/>
        <end position="69"/>
    </location>
</feature>
<organism evidence="2 3">
    <name type="scientific">Chara braunii</name>
    <name type="common">Braun's stonewort</name>
    <dbReference type="NCBI Taxonomy" id="69332"/>
    <lineage>
        <taxon>Eukaryota</taxon>
        <taxon>Viridiplantae</taxon>
        <taxon>Streptophyta</taxon>
        <taxon>Charophyceae</taxon>
        <taxon>Charales</taxon>
        <taxon>Characeae</taxon>
        <taxon>Chara</taxon>
    </lineage>
</organism>
<sequence length="336" mass="36646">MACQSVLISELEQCRHQDNQVALDWAGHWGGGITASISIGLLLMVGEKGSAYVFICWTLFLIPSFYLSRRIEQSFGPFGGLAAYMAMTSIPTTHLLVIVATMLKFLMSKMGTTGCLFLPDVIVAVSFGLSTFIVVGPVMPVLRRWVGHWRVVQCLIFISVIAASISSQVFPYGPHAPKRMGIQNIHFIDNGVVRSGIVVSTFDANTPPFVLKHVPRLAKAIGVEISGEEIPSGSEAAPHTSFLAWYPLGELIHHAFFVRSKAVPPFPGDFKLPSLQVSRVEIVGKESRSGSEELMKGWRRLHVVFDLGSAKQVWVSAINVTGALTKWSITDGQLPG</sequence>
<evidence type="ECO:0000313" key="2">
    <source>
        <dbReference type="EMBL" id="GBG76235.1"/>
    </source>
</evidence>